<protein>
    <submittedName>
        <fullName evidence="2">DUF1259 domain-containing protein</fullName>
    </submittedName>
</protein>
<keyword evidence="3" id="KW-1185">Reference proteome</keyword>
<evidence type="ECO:0000256" key="1">
    <source>
        <dbReference type="SAM" id="SignalP"/>
    </source>
</evidence>
<dbReference type="Proteomes" id="UP000293142">
    <property type="component" value="Unassembled WGS sequence"/>
</dbReference>
<name>A0A4Q9DRK3_9BACL</name>
<feature type="chain" id="PRO_5039099726" evidence="1">
    <location>
        <begin position="21"/>
        <end position="156"/>
    </location>
</feature>
<reference evidence="2 3" key="1">
    <citation type="submission" date="2019-02" db="EMBL/GenBank/DDBJ databases">
        <title>Paenibacillus sp. nov., isolated from surface-sterilized tissue of Thalictrum simplex L.</title>
        <authorList>
            <person name="Tuo L."/>
        </authorList>
    </citation>
    <scope>NUCLEOTIDE SEQUENCE [LARGE SCALE GENOMIC DNA]</scope>
    <source>
        <strain evidence="2 3">N2SHLJ1</strain>
    </source>
</reference>
<comment type="caution">
    <text evidence="2">The sequence shown here is derived from an EMBL/GenBank/DDBJ whole genome shotgun (WGS) entry which is preliminary data.</text>
</comment>
<evidence type="ECO:0000313" key="2">
    <source>
        <dbReference type="EMBL" id="TBL77670.1"/>
    </source>
</evidence>
<gene>
    <name evidence="2" type="ORF">EYB31_16100</name>
</gene>
<proteinExistence type="predicted"/>
<organism evidence="2 3">
    <name type="scientific">Paenibacillus thalictri</name>
    <dbReference type="NCBI Taxonomy" id="2527873"/>
    <lineage>
        <taxon>Bacteria</taxon>
        <taxon>Bacillati</taxon>
        <taxon>Bacillota</taxon>
        <taxon>Bacilli</taxon>
        <taxon>Bacillales</taxon>
        <taxon>Paenibacillaceae</taxon>
        <taxon>Paenibacillus</taxon>
    </lineage>
</organism>
<dbReference type="InterPro" id="IPR011094">
    <property type="entry name" value="Uncharacterised_LppY/LpqO"/>
</dbReference>
<accession>A0A4Q9DRK3</accession>
<feature type="signal peptide" evidence="1">
    <location>
        <begin position="1"/>
        <end position="20"/>
    </location>
</feature>
<dbReference type="AlphaFoldDB" id="A0A4Q9DRK3"/>
<dbReference type="RefSeq" id="WP_131014386.1">
    <property type="nucleotide sequence ID" value="NZ_SIRE01000011.1"/>
</dbReference>
<evidence type="ECO:0000313" key="3">
    <source>
        <dbReference type="Proteomes" id="UP000293142"/>
    </source>
</evidence>
<dbReference type="Pfam" id="PF07485">
    <property type="entry name" value="DUF1529"/>
    <property type="match status" value="1"/>
</dbReference>
<keyword evidence="1" id="KW-0732">Signal</keyword>
<sequence>MGKIAMIAALCLLCMFPAAASGAQSDNCKFLDGIFHGHVKQSGEICQVAVPRKLPLLLMGTKVAPEMADIEFGANFEPAGGKTALIGEFALLPEEVNPVIDALRKGGVEVSAIHNHMIGEQPRLLFLHFQSVGELGALANTVKSAIEAAGKATRPE</sequence>
<dbReference type="EMBL" id="SIRE01000011">
    <property type="protein sequence ID" value="TBL77670.1"/>
    <property type="molecule type" value="Genomic_DNA"/>
</dbReference>
<dbReference type="OrthoDB" id="4687120at2"/>